<dbReference type="PANTHER" id="PTHR45927">
    <property type="entry name" value="LYSM-DOMAIN RECEPTOR-LIKE KINASE-RELATED"/>
    <property type="match status" value="1"/>
</dbReference>
<feature type="chain" id="PRO_5047519434" evidence="1">
    <location>
        <begin position="28"/>
        <end position="369"/>
    </location>
</feature>
<accession>A0ABP0Z595</accession>
<evidence type="ECO:0000313" key="4">
    <source>
        <dbReference type="EMBL" id="CAK9327856.1"/>
    </source>
</evidence>
<reference evidence="4 5" key="1">
    <citation type="submission" date="2024-03" db="EMBL/GenBank/DDBJ databases">
        <authorList>
            <person name="Gkanogiannis A."/>
            <person name="Becerra Lopez-Lavalle L."/>
        </authorList>
    </citation>
    <scope>NUCLEOTIDE SEQUENCE [LARGE SCALE GENOMIC DNA]</scope>
</reference>
<sequence>MECSFPSYISLSFILSTIFIFPHQSFSQHPYLIRNKTEGCSINDTSPPKGYNCTDSTDSCVSYLFLRSSNSQNSGFHFNEISLGKTNLWTNPVDCKCMGPFYQSTIQYNINNGDSYEKIANDVFHGFTSCSVLRSLNLNFAVDATSSIGKTLQISLQCACPSMGEKANGIATLVVYMPQSNESIGSIATVFGVEEEGILEANMFSSSNNTFAFTPLLIPLSQRKSCTILPNSSLMCIRWIERRKLINKLIWAAIGCGITLLPTFARNDGGNLLDYFISLERTNGLVEILDATLVKEERMEVVNNVATLAIKCLRSNGKERPTMTQTNPSFFEILILPTNVHPETPENLTKHSTTSAQPVVDQTQAYLNL</sequence>
<feature type="domain" description="LYK4/5 third LysM" evidence="3">
    <location>
        <begin position="173"/>
        <end position="220"/>
    </location>
</feature>
<dbReference type="PANTHER" id="PTHR45927:SF6">
    <property type="entry name" value="PROTEIN LYK5"/>
    <property type="match status" value="1"/>
</dbReference>
<evidence type="ECO:0000259" key="3">
    <source>
        <dbReference type="Pfam" id="PF23473"/>
    </source>
</evidence>
<dbReference type="InterPro" id="IPR052611">
    <property type="entry name" value="Plant_RLK_LysM"/>
</dbReference>
<dbReference type="Gene3D" id="1.10.510.10">
    <property type="entry name" value="Transferase(Phosphotransferase) domain 1"/>
    <property type="match status" value="1"/>
</dbReference>
<name>A0ABP0Z595_9ROSI</name>
<gene>
    <name evidence="4" type="ORF">CITCOLO1_LOCUS20249</name>
</gene>
<organism evidence="4 5">
    <name type="scientific">Citrullus colocynthis</name>
    <name type="common">colocynth</name>
    <dbReference type="NCBI Taxonomy" id="252529"/>
    <lineage>
        <taxon>Eukaryota</taxon>
        <taxon>Viridiplantae</taxon>
        <taxon>Streptophyta</taxon>
        <taxon>Embryophyta</taxon>
        <taxon>Tracheophyta</taxon>
        <taxon>Spermatophyta</taxon>
        <taxon>Magnoliopsida</taxon>
        <taxon>eudicotyledons</taxon>
        <taxon>Gunneridae</taxon>
        <taxon>Pentapetalae</taxon>
        <taxon>rosids</taxon>
        <taxon>fabids</taxon>
        <taxon>Cucurbitales</taxon>
        <taxon>Cucurbitaceae</taxon>
        <taxon>Benincaseae</taxon>
        <taxon>Citrullus</taxon>
    </lineage>
</organism>
<feature type="signal peptide" evidence="1">
    <location>
        <begin position="1"/>
        <end position="27"/>
    </location>
</feature>
<evidence type="ECO:0000313" key="5">
    <source>
        <dbReference type="Proteomes" id="UP001642487"/>
    </source>
</evidence>
<dbReference type="InterPro" id="IPR056562">
    <property type="entry name" value="LysM2_CERK1_LYK3_4_5"/>
</dbReference>
<dbReference type="Proteomes" id="UP001642487">
    <property type="component" value="Chromosome 8"/>
</dbReference>
<dbReference type="EMBL" id="OZ021742">
    <property type="protein sequence ID" value="CAK9327856.1"/>
    <property type="molecule type" value="Genomic_DNA"/>
</dbReference>
<proteinExistence type="predicted"/>
<evidence type="ECO:0000259" key="2">
    <source>
        <dbReference type="Pfam" id="PF23472"/>
    </source>
</evidence>
<dbReference type="Pfam" id="PF23473">
    <property type="entry name" value="LysM3_LYK4_5"/>
    <property type="match status" value="1"/>
</dbReference>
<evidence type="ECO:0000256" key="1">
    <source>
        <dbReference type="SAM" id="SignalP"/>
    </source>
</evidence>
<keyword evidence="1" id="KW-0732">Signal</keyword>
<keyword evidence="5" id="KW-1185">Reference proteome</keyword>
<dbReference type="InterPro" id="IPR056563">
    <property type="entry name" value="LysM3_LYK4_5"/>
</dbReference>
<protein>
    <submittedName>
        <fullName evidence="4">Uncharacterized protein</fullName>
    </submittedName>
</protein>
<feature type="domain" description="LYK3/4/5 second LysM" evidence="2">
    <location>
        <begin position="101"/>
        <end position="155"/>
    </location>
</feature>
<dbReference type="Pfam" id="PF23472">
    <property type="entry name" value="LysM2_CERK1_LYK3_4_5"/>
    <property type="match status" value="1"/>
</dbReference>